<dbReference type="PANTHER" id="PTHR22911">
    <property type="entry name" value="ACYL-MALONYL CONDENSING ENZYME-RELATED"/>
    <property type="match status" value="1"/>
</dbReference>
<gene>
    <name evidence="7" type="ORF">SAMN05216325_101105</name>
</gene>
<dbReference type="SUPFAM" id="SSF103481">
    <property type="entry name" value="Multidrug resistance efflux transporter EmrE"/>
    <property type="match status" value="2"/>
</dbReference>
<dbReference type="EMBL" id="FOCP01000001">
    <property type="protein sequence ID" value="SEM69080.1"/>
    <property type="molecule type" value="Genomic_DNA"/>
</dbReference>
<dbReference type="InterPro" id="IPR000620">
    <property type="entry name" value="EamA_dom"/>
</dbReference>
<organism evidence="7 8">
    <name type="scientific">Nitrosomonas marina</name>
    <dbReference type="NCBI Taxonomy" id="917"/>
    <lineage>
        <taxon>Bacteria</taxon>
        <taxon>Pseudomonadati</taxon>
        <taxon>Pseudomonadota</taxon>
        <taxon>Betaproteobacteria</taxon>
        <taxon>Nitrosomonadales</taxon>
        <taxon>Nitrosomonadaceae</taxon>
        <taxon>Nitrosomonas</taxon>
    </lineage>
</organism>
<evidence type="ECO:0000313" key="7">
    <source>
        <dbReference type="EMBL" id="SEM69080.1"/>
    </source>
</evidence>
<evidence type="ECO:0000313" key="8">
    <source>
        <dbReference type="Proteomes" id="UP000199459"/>
    </source>
</evidence>
<dbReference type="Pfam" id="PF00892">
    <property type="entry name" value="EamA"/>
    <property type="match status" value="2"/>
</dbReference>
<feature type="transmembrane region" description="Helical" evidence="5">
    <location>
        <begin position="68"/>
        <end position="87"/>
    </location>
</feature>
<evidence type="ECO:0000256" key="3">
    <source>
        <dbReference type="ARBA" id="ARBA00022989"/>
    </source>
</evidence>
<sequence>MRSIWMLVAAFLFACMGVLVKLSAGHFTSIELVFYRSLMGVGITYLFVRHHRLTLKTGQWKTHCSRGLAGLGSLLMFFYCITELPLATAISLNYTWPLFMALFSTFILREQLHWPMVFAIALGFVGVVFLLRPTLNNDHWIAACLGLASGFFAAIAYLNVRQLGSLGESEWRVVFYFTLISTLITGAWLLLTAFNPVTFQNIYLLIGIGITATLAQLAMTRAYRTGTTLVVSSLGYSTVLFAGIWGILVWNETLPSVAWLGMCFIIAGGALSGILEHYTALKARN</sequence>
<dbReference type="Proteomes" id="UP000199459">
    <property type="component" value="Unassembled WGS sequence"/>
</dbReference>
<protein>
    <submittedName>
        <fullName evidence="7">Threonine/homoserine efflux transporter RhtA</fullName>
    </submittedName>
</protein>
<dbReference type="InterPro" id="IPR037185">
    <property type="entry name" value="EmrE-like"/>
</dbReference>
<accession>A0A1H8AEC5</accession>
<keyword evidence="2 5" id="KW-0812">Transmembrane</keyword>
<feature type="transmembrane region" description="Helical" evidence="5">
    <location>
        <begin position="116"/>
        <end position="134"/>
    </location>
</feature>
<evidence type="ECO:0000256" key="1">
    <source>
        <dbReference type="ARBA" id="ARBA00004141"/>
    </source>
</evidence>
<evidence type="ECO:0000256" key="5">
    <source>
        <dbReference type="SAM" id="Phobius"/>
    </source>
</evidence>
<name>A0A1H8AEC5_9PROT</name>
<dbReference type="AlphaFoldDB" id="A0A1H8AEC5"/>
<dbReference type="GO" id="GO:0016020">
    <property type="term" value="C:membrane"/>
    <property type="evidence" value="ECO:0007669"/>
    <property type="project" value="UniProtKB-SubCell"/>
</dbReference>
<feature type="transmembrane region" description="Helical" evidence="5">
    <location>
        <begin position="140"/>
        <end position="160"/>
    </location>
</feature>
<evidence type="ECO:0000256" key="2">
    <source>
        <dbReference type="ARBA" id="ARBA00022692"/>
    </source>
</evidence>
<proteinExistence type="predicted"/>
<feature type="transmembrane region" description="Helical" evidence="5">
    <location>
        <begin position="229"/>
        <end position="250"/>
    </location>
</feature>
<keyword evidence="3 5" id="KW-1133">Transmembrane helix</keyword>
<feature type="transmembrane region" description="Helical" evidence="5">
    <location>
        <begin position="256"/>
        <end position="275"/>
    </location>
</feature>
<feature type="transmembrane region" description="Helical" evidence="5">
    <location>
        <begin position="197"/>
        <end position="217"/>
    </location>
</feature>
<dbReference type="STRING" id="917.SAMN05216326_11285"/>
<comment type="subcellular location">
    <subcellularLocation>
        <location evidence="1">Membrane</location>
        <topology evidence="1">Multi-pass membrane protein</topology>
    </subcellularLocation>
</comment>
<dbReference type="PROSITE" id="PS51257">
    <property type="entry name" value="PROKAR_LIPOPROTEIN"/>
    <property type="match status" value="1"/>
</dbReference>
<evidence type="ECO:0000259" key="6">
    <source>
        <dbReference type="Pfam" id="PF00892"/>
    </source>
</evidence>
<feature type="transmembrane region" description="Helical" evidence="5">
    <location>
        <begin position="32"/>
        <end position="48"/>
    </location>
</feature>
<feature type="domain" description="EamA" evidence="6">
    <location>
        <begin position="4"/>
        <end position="131"/>
    </location>
</feature>
<dbReference type="RefSeq" id="WP_245738766.1">
    <property type="nucleotide sequence ID" value="NZ_FOCP01000001.1"/>
</dbReference>
<evidence type="ECO:0000256" key="4">
    <source>
        <dbReference type="ARBA" id="ARBA00023136"/>
    </source>
</evidence>
<keyword evidence="4 5" id="KW-0472">Membrane</keyword>
<reference evidence="7 8" key="1">
    <citation type="submission" date="2016-10" db="EMBL/GenBank/DDBJ databases">
        <authorList>
            <person name="de Groot N.N."/>
        </authorList>
    </citation>
    <scope>NUCLEOTIDE SEQUENCE [LARGE SCALE GENOMIC DNA]</scope>
    <source>
        <strain evidence="7 8">Nm22</strain>
    </source>
</reference>
<feature type="transmembrane region" description="Helical" evidence="5">
    <location>
        <begin position="172"/>
        <end position="191"/>
    </location>
</feature>
<feature type="domain" description="EamA" evidence="6">
    <location>
        <begin position="141"/>
        <end position="271"/>
    </location>
</feature>
<dbReference type="PANTHER" id="PTHR22911:SF6">
    <property type="entry name" value="SOLUTE CARRIER FAMILY 35 MEMBER G1"/>
    <property type="match status" value="1"/>
</dbReference>